<feature type="region of interest" description="Disordered" evidence="1">
    <location>
        <begin position="917"/>
        <end position="940"/>
    </location>
</feature>
<evidence type="ECO:0000313" key="2">
    <source>
        <dbReference type="EMBL" id="KAG7160021.1"/>
    </source>
</evidence>
<feature type="compositionally biased region" description="Polar residues" evidence="1">
    <location>
        <begin position="569"/>
        <end position="588"/>
    </location>
</feature>
<gene>
    <name evidence="2" type="primary">pakd-L</name>
    <name evidence="2" type="ORF">Hamer_G017473</name>
</gene>
<feature type="region of interest" description="Disordered" evidence="1">
    <location>
        <begin position="130"/>
        <end position="187"/>
    </location>
</feature>
<feature type="compositionally biased region" description="Basic and acidic residues" evidence="1">
    <location>
        <begin position="158"/>
        <end position="170"/>
    </location>
</feature>
<reference evidence="2" key="1">
    <citation type="journal article" date="2021" name="Sci. Adv.">
        <title>The American lobster genome reveals insights on longevity, neural, and immune adaptations.</title>
        <authorList>
            <person name="Polinski J.M."/>
            <person name="Zimin A.V."/>
            <person name="Clark K.F."/>
            <person name="Kohn A.B."/>
            <person name="Sadowski N."/>
            <person name="Timp W."/>
            <person name="Ptitsyn A."/>
            <person name="Khanna P."/>
            <person name="Romanova D.Y."/>
            <person name="Williams P."/>
            <person name="Greenwood S.J."/>
            <person name="Moroz L.L."/>
            <person name="Walt D.R."/>
            <person name="Bodnar A.G."/>
        </authorList>
    </citation>
    <scope>NUCLEOTIDE SEQUENCE</scope>
    <source>
        <strain evidence="2">GMGI-L3</strain>
    </source>
</reference>
<evidence type="ECO:0000313" key="3">
    <source>
        <dbReference type="Proteomes" id="UP000747542"/>
    </source>
</evidence>
<feature type="region of interest" description="Disordered" evidence="1">
    <location>
        <begin position="527"/>
        <end position="588"/>
    </location>
</feature>
<feature type="compositionally biased region" description="Polar residues" evidence="1">
    <location>
        <begin position="773"/>
        <end position="783"/>
    </location>
</feature>
<feature type="region of interest" description="Disordered" evidence="1">
    <location>
        <begin position="773"/>
        <end position="802"/>
    </location>
</feature>
<feature type="region of interest" description="Disordered" evidence="1">
    <location>
        <begin position="414"/>
        <end position="433"/>
    </location>
</feature>
<feature type="compositionally biased region" description="Basic residues" evidence="1">
    <location>
        <begin position="171"/>
        <end position="180"/>
    </location>
</feature>
<sequence length="957" mass="107425">MANKNNIRTSKVVHRQTFQNSNQIIEMTLRTIPKSEIQHQVFPEPPHFERDCALRKELQNVVKEKNNNNKTVGSKNVGKQPTHNIKNKTSVNQVEVEISRKKSSKKPHKIVPHNTTWEDVLHKCSTVTSVSEKDLPLQSTASDDHPSQPVSEQSLPKQSERNSPRNENRGLRYRMKKSKTVKSSLQPSHSIVAPVLNPTNSYHQLYVDNSSTTSEHTNRVNNIPERPISKNSQQRLHTVHRDVMVNNSRNENVEPDPQNSFLAQYEQAKGTENRLLSDDVNASPFGESALMLLQQLKERLQSRGDSEGNDLVGVLEAVICGQGSLGGLGAGNPPPSAYKSSAHYPPVFPSESNIYSSHPSFQQRRKQENIDTRVSLNVPHEYHQNSNYHPRKVRTDPHTEQTGEEYLPQNLQDQHQMNNGFPQQTSDHPTTHRQYPYQSTVQDLQDKPIEDEATHHHTVYRDSQHHVPQETSNHNKLIQKITRQSEVMAEQERIITELRKLSSQLIAQQEKITLKNLQQDKEADAVNCDLNTNTQPPVVDMDSGVGGESHDTTGSDKIVVSGEGERGDNNSSNNKQAQQRNVNKMSQTEQNYRSELLRLQTENVALLREVRSHRELVVNLEIQLSKAYNLLDLEQQSHSKLLVSKLSSSAPNLDIVGNQARTTHDGKSSHLRAPSNPSESEADSAYEEKTGSHLTSKINSPHSDMQKGKDSATSLSEISSEKHKEDEQDQDPQGQSSNIVPTDTALLHAVYNNKDKTVLNAVMNSSTIPTSQFILQQRVPETQETPDDEVKSSVSDRPPRYNVKASDQANYHGISARKEDKTAGAQKPYFAKTIGIEANNLYMEPTAPLEECVFSSFSTVNDNNPQDSMITQETSFLKGIKAPRQNRNTISLEGKLETLEGINSSFVGLHQPLESTRLQEGSHKLPNISEDESSVFAPMKAHKSYNSTSFESVDKLD</sequence>
<feature type="region of interest" description="Disordered" evidence="1">
    <location>
        <begin position="659"/>
        <end position="739"/>
    </location>
</feature>
<dbReference type="OrthoDB" id="6356992at2759"/>
<keyword evidence="2" id="KW-0808">Transferase</keyword>
<dbReference type="Proteomes" id="UP000747542">
    <property type="component" value="Unassembled WGS sequence"/>
</dbReference>
<dbReference type="EMBL" id="JAHLQT010031743">
    <property type="protein sequence ID" value="KAG7160021.1"/>
    <property type="molecule type" value="Genomic_DNA"/>
</dbReference>
<keyword evidence="3" id="KW-1185">Reference proteome</keyword>
<feature type="compositionally biased region" description="Polar residues" evidence="1">
    <location>
        <begin position="73"/>
        <end position="93"/>
    </location>
</feature>
<accession>A0A8J5JM03</accession>
<feature type="compositionally biased region" description="Polar residues" evidence="1">
    <location>
        <begin position="148"/>
        <end position="157"/>
    </location>
</feature>
<evidence type="ECO:0000256" key="1">
    <source>
        <dbReference type="SAM" id="MobiDB-lite"/>
    </source>
</evidence>
<comment type="caution">
    <text evidence="2">The sequence shown here is derived from an EMBL/GenBank/DDBJ whole genome shotgun (WGS) entry which is preliminary data.</text>
</comment>
<feature type="region of interest" description="Disordered" evidence="1">
    <location>
        <begin position="66"/>
        <end position="112"/>
    </location>
</feature>
<name>A0A8J5JM03_HOMAM</name>
<keyword evidence="2" id="KW-0418">Kinase</keyword>
<proteinExistence type="predicted"/>
<dbReference type="AlphaFoldDB" id="A0A8J5JM03"/>
<feature type="region of interest" description="Disordered" evidence="1">
    <location>
        <begin position="380"/>
        <end position="400"/>
    </location>
</feature>
<feature type="compositionally biased region" description="Polar residues" evidence="1">
    <location>
        <begin position="692"/>
        <end position="703"/>
    </location>
</feature>
<feature type="compositionally biased region" description="Basic residues" evidence="1">
    <location>
        <begin position="101"/>
        <end position="111"/>
    </location>
</feature>
<dbReference type="GO" id="GO:0016301">
    <property type="term" value="F:kinase activity"/>
    <property type="evidence" value="ECO:0007669"/>
    <property type="project" value="UniProtKB-KW"/>
</dbReference>
<organism evidence="2 3">
    <name type="scientific">Homarus americanus</name>
    <name type="common">American lobster</name>
    <dbReference type="NCBI Taxonomy" id="6706"/>
    <lineage>
        <taxon>Eukaryota</taxon>
        <taxon>Metazoa</taxon>
        <taxon>Ecdysozoa</taxon>
        <taxon>Arthropoda</taxon>
        <taxon>Crustacea</taxon>
        <taxon>Multicrustacea</taxon>
        <taxon>Malacostraca</taxon>
        <taxon>Eumalacostraca</taxon>
        <taxon>Eucarida</taxon>
        <taxon>Decapoda</taxon>
        <taxon>Pleocyemata</taxon>
        <taxon>Astacidea</taxon>
        <taxon>Nephropoidea</taxon>
        <taxon>Nephropidae</taxon>
        <taxon>Homarus</taxon>
    </lineage>
</organism>
<protein>
    <submittedName>
        <fullName evidence="2">Putative serine/threonine-protein kinase pakD-like</fullName>
    </submittedName>
</protein>